<dbReference type="Proteomes" id="UP000275267">
    <property type="component" value="Unassembled WGS sequence"/>
</dbReference>
<dbReference type="SUPFAM" id="SSF50965">
    <property type="entry name" value="Galactose oxidase, central domain"/>
    <property type="match status" value="1"/>
</dbReference>
<dbReference type="OrthoDB" id="693928at2759"/>
<evidence type="ECO:0008006" key="3">
    <source>
        <dbReference type="Google" id="ProtNLM"/>
    </source>
</evidence>
<organism evidence="1 2">
    <name type="scientific">Panicum miliaceum</name>
    <name type="common">Proso millet</name>
    <name type="synonym">Broomcorn millet</name>
    <dbReference type="NCBI Taxonomy" id="4540"/>
    <lineage>
        <taxon>Eukaryota</taxon>
        <taxon>Viridiplantae</taxon>
        <taxon>Streptophyta</taxon>
        <taxon>Embryophyta</taxon>
        <taxon>Tracheophyta</taxon>
        <taxon>Spermatophyta</taxon>
        <taxon>Magnoliopsida</taxon>
        <taxon>Liliopsida</taxon>
        <taxon>Poales</taxon>
        <taxon>Poaceae</taxon>
        <taxon>PACMAD clade</taxon>
        <taxon>Panicoideae</taxon>
        <taxon>Panicodae</taxon>
        <taxon>Paniceae</taxon>
        <taxon>Panicinae</taxon>
        <taxon>Panicum</taxon>
        <taxon>Panicum sect. Panicum</taxon>
    </lineage>
</organism>
<dbReference type="PANTHER" id="PTHR32133:SF386">
    <property type="entry name" value="F-BOX DOMAIN-CONTAINING PROTEIN"/>
    <property type="match status" value="1"/>
</dbReference>
<evidence type="ECO:0000313" key="2">
    <source>
        <dbReference type="Proteomes" id="UP000275267"/>
    </source>
</evidence>
<sequence>MLGLLYDTGSRIRFVATSSFRLPHGDDGFWRAWRAIDARHGRVLLHARVMELGEPLFAVWNPITGEWRVLFTLGKYLAYCLKLRSWSAAVLCAGVACDHRDCHRRPFQVVIVSSNREQMDAFVYSSVTDEWRQPASSQLQYHGARFHLVASIAFVGSTLYFVFGAGTELLEYNLASHQMSVIDLPPTFSEQYSVCITTQDGRLGFARTEDSKLHLWSREAGHDGDAGGHKVESLSSRGCFPPLNVT</sequence>
<dbReference type="PANTHER" id="PTHR32133">
    <property type="entry name" value="OS07G0120400 PROTEIN"/>
    <property type="match status" value="1"/>
</dbReference>
<name>A0A3L6PN74_PANMI</name>
<dbReference type="InterPro" id="IPR011043">
    <property type="entry name" value="Gal_Oxase/kelch_b-propeller"/>
</dbReference>
<proteinExistence type="predicted"/>
<dbReference type="EMBL" id="PQIB02000017">
    <property type="protein sequence ID" value="RLM59098.1"/>
    <property type="molecule type" value="Genomic_DNA"/>
</dbReference>
<keyword evidence="2" id="KW-1185">Reference proteome</keyword>
<reference evidence="2" key="1">
    <citation type="journal article" date="2019" name="Nat. Commun.">
        <title>The genome of broomcorn millet.</title>
        <authorList>
            <person name="Zou C."/>
            <person name="Miki D."/>
            <person name="Li D."/>
            <person name="Tang Q."/>
            <person name="Xiao L."/>
            <person name="Rajput S."/>
            <person name="Deng P."/>
            <person name="Jia W."/>
            <person name="Huang R."/>
            <person name="Zhang M."/>
            <person name="Sun Y."/>
            <person name="Hu J."/>
            <person name="Fu X."/>
            <person name="Schnable P.S."/>
            <person name="Li F."/>
            <person name="Zhang H."/>
            <person name="Feng B."/>
            <person name="Zhu X."/>
            <person name="Liu R."/>
            <person name="Schnable J.C."/>
            <person name="Zhu J.-K."/>
            <person name="Zhang H."/>
        </authorList>
    </citation>
    <scope>NUCLEOTIDE SEQUENCE [LARGE SCALE GENOMIC DNA]</scope>
</reference>
<gene>
    <name evidence="1" type="ORF">C2845_PM18G05910</name>
</gene>
<comment type="caution">
    <text evidence="1">The sequence shown here is derived from an EMBL/GenBank/DDBJ whole genome shotgun (WGS) entry which is preliminary data.</text>
</comment>
<dbReference type="AlphaFoldDB" id="A0A3L6PN74"/>
<accession>A0A3L6PN74</accession>
<evidence type="ECO:0000313" key="1">
    <source>
        <dbReference type="EMBL" id="RLM59098.1"/>
    </source>
</evidence>
<protein>
    <recommendedName>
        <fullName evidence="3">F-box/kelch-repeat protein</fullName>
    </recommendedName>
</protein>